<keyword evidence="6" id="KW-1185">Reference proteome</keyword>
<dbReference type="Gene3D" id="3.40.850.10">
    <property type="entry name" value="Kinesin motor domain"/>
    <property type="match status" value="1"/>
</dbReference>
<dbReference type="GO" id="GO:0003777">
    <property type="term" value="F:microtubule motor activity"/>
    <property type="evidence" value="ECO:0007669"/>
    <property type="project" value="InterPro"/>
</dbReference>
<organism evidence="5 6">
    <name type="scientific">Paspalum notatum var. saurae</name>
    <dbReference type="NCBI Taxonomy" id="547442"/>
    <lineage>
        <taxon>Eukaryota</taxon>
        <taxon>Viridiplantae</taxon>
        <taxon>Streptophyta</taxon>
        <taxon>Embryophyta</taxon>
        <taxon>Tracheophyta</taxon>
        <taxon>Spermatophyta</taxon>
        <taxon>Magnoliopsida</taxon>
        <taxon>Liliopsida</taxon>
        <taxon>Poales</taxon>
        <taxon>Poaceae</taxon>
        <taxon>PACMAD clade</taxon>
        <taxon>Panicoideae</taxon>
        <taxon>Andropogonodae</taxon>
        <taxon>Paspaleae</taxon>
        <taxon>Paspalinae</taxon>
        <taxon>Paspalum</taxon>
    </lineage>
</organism>
<keyword evidence="3" id="KW-0067">ATP-binding</keyword>
<feature type="domain" description="Kinesin motor" evidence="4">
    <location>
        <begin position="24"/>
        <end position="296"/>
    </location>
</feature>
<evidence type="ECO:0000259" key="4">
    <source>
        <dbReference type="PROSITE" id="PS50067"/>
    </source>
</evidence>
<sequence length="296" mass="33318">MKKYMDECVERRRLHNELIELRGNIRVFCKCRPLSSHEVKNGCIAIVEIDPDQKTKLQFAPASKEKKVFKFDCVLGPEDDQGISETVPIVRSVMDGFNVCIFVYGQTGAGKTFTMDGVPENRGMNYRALQELFRMLMERIESIVYTFSVTILEIYNEKIRDLLDESNDPSERLQIMRSADGTQGVPGLVDIPVCNTDEGWEKLKFAARNRSVGATNANKLSSRSHRTRPPVLKADPDATVDIGIASRSRAIRDNIENLLALSFHHFRVSKSFLSSSFSSAKIKPPVPTVPTLLSDF</sequence>
<dbReference type="GO" id="GO:0008017">
    <property type="term" value="F:microtubule binding"/>
    <property type="evidence" value="ECO:0007669"/>
    <property type="project" value="InterPro"/>
</dbReference>
<dbReference type="EMBL" id="CP144745">
    <property type="protein sequence ID" value="WVZ49310.1"/>
    <property type="molecule type" value="Genomic_DNA"/>
</dbReference>
<accession>A0AAQ3PH57</accession>
<feature type="binding site" evidence="3">
    <location>
        <begin position="105"/>
        <end position="112"/>
    </location>
    <ligand>
        <name>ATP</name>
        <dbReference type="ChEBI" id="CHEBI:30616"/>
    </ligand>
</feature>
<evidence type="ECO:0000313" key="5">
    <source>
        <dbReference type="EMBL" id="WVZ49310.1"/>
    </source>
</evidence>
<dbReference type="SMART" id="SM00129">
    <property type="entry name" value="KISc"/>
    <property type="match status" value="1"/>
</dbReference>
<evidence type="ECO:0000256" key="3">
    <source>
        <dbReference type="PROSITE-ProRule" id="PRU00283"/>
    </source>
</evidence>
<dbReference type="PANTHER" id="PTHR47972:SF2">
    <property type="entry name" value="KINESIN-LIKE PROTEIN KIN-14S"/>
    <property type="match status" value="1"/>
</dbReference>
<dbReference type="GO" id="GO:0005874">
    <property type="term" value="C:microtubule"/>
    <property type="evidence" value="ECO:0007669"/>
    <property type="project" value="UniProtKB-KW"/>
</dbReference>
<dbReference type="InterPro" id="IPR001752">
    <property type="entry name" value="Kinesin_motor_dom"/>
</dbReference>
<keyword evidence="1" id="KW-0493">Microtubule</keyword>
<evidence type="ECO:0000313" key="6">
    <source>
        <dbReference type="Proteomes" id="UP001341281"/>
    </source>
</evidence>
<keyword evidence="3" id="KW-0547">Nucleotide-binding</keyword>
<dbReference type="InterPro" id="IPR027417">
    <property type="entry name" value="P-loop_NTPase"/>
</dbReference>
<reference evidence="5 6" key="1">
    <citation type="submission" date="2024-02" db="EMBL/GenBank/DDBJ databases">
        <title>High-quality chromosome-scale genome assembly of Pensacola bahiagrass (Paspalum notatum Flugge var. saurae).</title>
        <authorList>
            <person name="Vega J.M."/>
            <person name="Podio M."/>
            <person name="Orjuela J."/>
            <person name="Siena L.A."/>
            <person name="Pessino S.C."/>
            <person name="Combes M.C."/>
            <person name="Mariac C."/>
            <person name="Albertini E."/>
            <person name="Pupilli F."/>
            <person name="Ortiz J.P.A."/>
            <person name="Leblanc O."/>
        </authorList>
    </citation>
    <scope>NUCLEOTIDE SEQUENCE [LARGE SCALE GENOMIC DNA]</scope>
    <source>
        <strain evidence="5">R1</strain>
        <tissue evidence="5">Leaf</tissue>
    </source>
</reference>
<dbReference type="GO" id="GO:0005524">
    <property type="term" value="F:ATP binding"/>
    <property type="evidence" value="ECO:0007669"/>
    <property type="project" value="UniProtKB-UniRule"/>
</dbReference>
<dbReference type="InterPro" id="IPR027640">
    <property type="entry name" value="Kinesin-like_fam"/>
</dbReference>
<dbReference type="SUPFAM" id="SSF52540">
    <property type="entry name" value="P-loop containing nucleoside triphosphate hydrolases"/>
    <property type="match status" value="1"/>
</dbReference>
<evidence type="ECO:0000256" key="2">
    <source>
        <dbReference type="ARBA" id="ARBA00023175"/>
    </source>
</evidence>
<protein>
    <recommendedName>
        <fullName evidence="4">Kinesin motor domain-containing protein</fullName>
    </recommendedName>
</protein>
<dbReference type="Pfam" id="PF00225">
    <property type="entry name" value="Kinesin"/>
    <property type="match status" value="1"/>
</dbReference>
<evidence type="ECO:0000256" key="1">
    <source>
        <dbReference type="ARBA" id="ARBA00022701"/>
    </source>
</evidence>
<dbReference type="Proteomes" id="UP001341281">
    <property type="component" value="Chromosome 01"/>
</dbReference>
<proteinExistence type="inferred from homology"/>
<comment type="similarity">
    <text evidence="3">Belongs to the TRAFAC class myosin-kinesin ATPase superfamily. Kinesin family.</text>
</comment>
<dbReference type="PROSITE" id="PS50067">
    <property type="entry name" value="KINESIN_MOTOR_2"/>
    <property type="match status" value="1"/>
</dbReference>
<keyword evidence="2 3" id="KW-0505">Motor protein</keyword>
<gene>
    <name evidence="5" type="ORF">U9M48_000679</name>
</gene>
<dbReference type="InterPro" id="IPR036961">
    <property type="entry name" value="Kinesin_motor_dom_sf"/>
</dbReference>
<dbReference type="PANTHER" id="PTHR47972">
    <property type="entry name" value="KINESIN-LIKE PROTEIN KLP-3"/>
    <property type="match status" value="1"/>
</dbReference>
<dbReference type="GO" id="GO:0007018">
    <property type="term" value="P:microtubule-based movement"/>
    <property type="evidence" value="ECO:0007669"/>
    <property type="project" value="InterPro"/>
</dbReference>
<dbReference type="PRINTS" id="PR00380">
    <property type="entry name" value="KINESINHEAVY"/>
</dbReference>
<name>A0AAQ3PH57_PASNO</name>
<dbReference type="AlphaFoldDB" id="A0AAQ3PH57"/>